<evidence type="ECO:0000256" key="5">
    <source>
        <dbReference type="PROSITE-ProRule" id="PRU01379"/>
    </source>
</evidence>
<feature type="chain" id="PRO_5046418237" description="Peptidase M14 domain-containing protein" evidence="6">
    <location>
        <begin position="16"/>
        <end position="495"/>
    </location>
</feature>
<evidence type="ECO:0000256" key="2">
    <source>
        <dbReference type="ARBA" id="ARBA00005988"/>
    </source>
</evidence>
<feature type="signal peptide" evidence="6">
    <location>
        <begin position="1"/>
        <end position="15"/>
    </location>
</feature>
<evidence type="ECO:0000256" key="6">
    <source>
        <dbReference type="SAM" id="SignalP"/>
    </source>
</evidence>
<dbReference type="SMART" id="SM00631">
    <property type="entry name" value="Zn_pept"/>
    <property type="match status" value="1"/>
</dbReference>
<dbReference type="EMBL" id="JAHIBW010000010">
    <property type="protein sequence ID" value="KAG7307461.1"/>
    <property type="molecule type" value="Genomic_DNA"/>
</dbReference>
<name>A0ABQ7QR51_PLUXY</name>
<comment type="similarity">
    <text evidence="2 5">Belongs to the peptidase M14 family.</text>
</comment>
<proteinExistence type="inferred from homology"/>
<keyword evidence="4" id="KW-0862">Zinc</keyword>
<feature type="active site" description="Proton donor/acceptor" evidence="5">
    <location>
        <position position="382"/>
    </location>
</feature>
<dbReference type="InterPro" id="IPR057246">
    <property type="entry name" value="CARBOXYPEPT_ZN_1"/>
</dbReference>
<keyword evidence="3" id="KW-0479">Metal-binding</keyword>
<evidence type="ECO:0000313" key="8">
    <source>
        <dbReference type="EMBL" id="KAG7307461.1"/>
    </source>
</evidence>
<dbReference type="PANTHER" id="PTHR11705">
    <property type="entry name" value="PROTEASE FAMILY M14 CARBOXYPEPTIDASE A,B"/>
    <property type="match status" value="1"/>
</dbReference>
<dbReference type="Proteomes" id="UP000823941">
    <property type="component" value="Chromosome 10"/>
</dbReference>
<feature type="domain" description="Peptidase M14" evidence="7">
    <location>
        <begin position="120"/>
        <end position="413"/>
    </location>
</feature>
<gene>
    <name evidence="8" type="ORF">JYU34_007657</name>
</gene>
<dbReference type="Pfam" id="PF00246">
    <property type="entry name" value="Peptidase_M14"/>
    <property type="match status" value="1"/>
</dbReference>
<keyword evidence="9" id="KW-1185">Reference proteome</keyword>
<dbReference type="PRINTS" id="PR00765">
    <property type="entry name" value="CRBOXYPTASEA"/>
</dbReference>
<dbReference type="Gene3D" id="3.40.630.10">
    <property type="entry name" value="Zn peptidases"/>
    <property type="match status" value="1"/>
</dbReference>
<evidence type="ECO:0000256" key="4">
    <source>
        <dbReference type="ARBA" id="ARBA00022833"/>
    </source>
</evidence>
<dbReference type="InterPro" id="IPR000834">
    <property type="entry name" value="Peptidase_M14"/>
</dbReference>
<reference evidence="8 9" key="1">
    <citation type="submission" date="2021-06" db="EMBL/GenBank/DDBJ databases">
        <title>A haploid diamondback moth (Plutella xylostella L.) genome assembly resolves 31 chromosomes and identifies a diamide resistance mutation.</title>
        <authorList>
            <person name="Ward C.M."/>
            <person name="Perry K.D."/>
            <person name="Baker G."/>
            <person name="Powis K."/>
            <person name="Heckel D.G."/>
            <person name="Baxter S.W."/>
        </authorList>
    </citation>
    <scope>NUCLEOTIDE SEQUENCE [LARGE SCALE GENOMIC DNA]</scope>
    <source>
        <strain evidence="8 9">LV</strain>
        <tissue evidence="8">Single pupa</tissue>
    </source>
</reference>
<accession>A0ABQ7QR51</accession>
<evidence type="ECO:0000313" key="9">
    <source>
        <dbReference type="Proteomes" id="UP000823941"/>
    </source>
</evidence>
<dbReference type="PANTHER" id="PTHR11705:SF153">
    <property type="entry name" value="ZINC CARBOXYPEPTIDASE A 1-LIKE PROTEIN"/>
    <property type="match status" value="1"/>
</dbReference>
<dbReference type="PROSITE" id="PS52035">
    <property type="entry name" value="PEPTIDASE_M14"/>
    <property type="match status" value="1"/>
</dbReference>
<dbReference type="SUPFAM" id="SSF53187">
    <property type="entry name" value="Zn-dependent exopeptidases"/>
    <property type="match status" value="1"/>
</dbReference>
<evidence type="ECO:0000259" key="7">
    <source>
        <dbReference type="PROSITE" id="PS52035"/>
    </source>
</evidence>
<sequence>MNWIVLFFTLGVVLADPNRNGNKSYKNFKVFDVTGNNLEALRDFRKHIETEEAHGYDKSVFVVGGRGRLQVLLHEARLETFHAALQQGNLTATLVYEDFSEVIKQEKALSGRSRNFGWKAYYDINDIYKYLRNMSKSYPEWASTVVGGRSYEGREILGLRIDTPRKKEQGKPAILIESGIHAREWITPATTTYFINQLLTSNDPNITALRDSFDWHIFPSVNPDGYHYSYYIDRMWRKTRSRSPNGCFGADPNRNWDHNWNTAGSTSNPCDYQTYAGSKPFSEVETRTLAAYIAGVENLQGYLGFHADAQMLLVPYSDSKEHCDNYDDLIQVGKTSLDYGYRVNKEKYEGPGTAAELLYPASGGSMDWVRQALGTPLVYTYELRGYYFSWPPSRIYEQGDEVTQMILGLAVEAGRLGDKLGLTENNVAVVVVMVVVKKLVQQTHRIGSGIAGRKRAPYCYHFLAKLGWTEETRLNPSTIGNGSLLPSATILTSQH</sequence>
<comment type="caution">
    <text evidence="8">The sequence shown here is derived from an EMBL/GenBank/DDBJ whole genome shotgun (WGS) entry which is preliminary data.</text>
</comment>
<organism evidence="8 9">
    <name type="scientific">Plutella xylostella</name>
    <name type="common">Diamondback moth</name>
    <name type="synonym">Plutella maculipennis</name>
    <dbReference type="NCBI Taxonomy" id="51655"/>
    <lineage>
        <taxon>Eukaryota</taxon>
        <taxon>Metazoa</taxon>
        <taxon>Ecdysozoa</taxon>
        <taxon>Arthropoda</taxon>
        <taxon>Hexapoda</taxon>
        <taxon>Insecta</taxon>
        <taxon>Pterygota</taxon>
        <taxon>Neoptera</taxon>
        <taxon>Endopterygota</taxon>
        <taxon>Lepidoptera</taxon>
        <taxon>Glossata</taxon>
        <taxon>Ditrysia</taxon>
        <taxon>Yponomeutoidea</taxon>
        <taxon>Plutellidae</taxon>
        <taxon>Plutella</taxon>
    </lineage>
</organism>
<keyword evidence="6" id="KW-0732">Signal</keyword>
<evidence type="ECO:0000256" key="1">
    <source>
        <dbReference type="ARBA" id="ARBA00001947"/>
    </source>
</evidence>
<evidence type="ECO:0000256" key="3">
    <source>
        <dbReference type="ARBA" id="ARBA00022723"/>
    </source>
</evidence>
<dbReference type="SUPFAM" id="SSF54897">
    <property type="entry name" value="Protease propeptides/inhibitors"/>
    <property type="match status" value="1"/>
</dbReference>
<protein>
    <recommendedName>
        <fullName evidence="7">Peptidase M14 domain-containing protein</fullName>
    </recommendedName>
</protein>
<comment type="cofactor">
    <cofactor evidence="1">
        <name>Zn(2+)</name>
        <dbReference type="ChEBI" id="CHEBI:29105"/>
    </cofactor>
</comment>
<dbReference type="PROSITE" id="PS00132">
    <property type="entry name" value="CARBOXYPEPT_ZN_1"/>
    <property type="match status" value="1"/>
</dbReference>